<keyword evidence="2" id="KW-0521">NADP</keyword>
<comment type="caution">
    <text evidence="4">The sequence shown here is derived from an EMBL/GenBank/DDBJ whole genome shotgun (WGS) entry which is preliminary data.</text>
</comment>
<evidence type="ECO:0000313" key="5">
    <source>
        <dbReference type="Proteomes" id="UP001140217"/>
    </source>
</evidence>
<comment type="similarity">
    <text evidence="1">Belongs to the short-chain dehydrogenases/reductases (SDR) family.</text>
</comment>
<dbReference type="Gene3D" id="3.40.50.720">
    <property type="entry name" value="NAD(P)-binding Rossmann-like Domain"/>
    <property type="match status" value="1"/>
</dbReference>
<sequence>MDAQTLFSVEGKVVVVTGGGSGIGLMVATGFVRNGARVYITSRKQQVLDRAAQELTALGPGKCIPIACDLQSHEKTQALAARLAELEPSGIDVLVNNSGANWGEPSLEEYPDAAWTKVLTLNTQRVFTLTQLLLPLLEKRATAASPARVINVGSIDGIRVTDLITPAYSASKAAVHHLTKVLAAHLGPRNITVNAVAPGPFESHMMAHTLEIARDAIVGSVPLGRIGKPTDMAGVCLFLASSAGAYINGAVIPVDGGIVIANRFYQHAASL</sequence>
<protein>
    <submittedName>
        <fullName evidence="4">Uncharacterized protein</fullName>
    </submittedName>
</protein>
<dbReference type="PRINTS" id="PR00080">
    <property type="entry name" value="SDRFAMILY"/>
</dbReference>
<keyword evidence="3" id="KW-0560">Oxidoreductase</keyword>
<dbReference type="PRINTS" id="PR00081">
    <property type="entry name" value="GDHRDH"/>
</dbReference>
<dbReference type="Proteomes" id="UP001140217">
    <property type="component" value="Unassembled WGS sequence"/>
</dbReference>
<evidence type="ECO:0000313" key="4">
    <source>
        <dbReference type="EMBL" id="KAJ2785846.1"/>
    </source>
</evidence>
<dbReference type="GO" id="GO:0016491">
    <property type="term" value="F:oxidoreductase activity"/>
    <property type="evidence" value="ECO:0007669"/>
    <property type="project" value="UniProtKB-KW"/>
</dbReference>
<reference evidence="4" key="1">
    <citation type="submission" date="2022-07" db="EMBL/GenBank/DDBJ databases">
        <title>Phylogenomic reconstructions and comparative analyses of Kickxellomycotina fungi.</title>
        <authorList>
            <person name="Reynolds N.K."/>
            <person name="Stajich J.E."/>
            <person name="Barry K."/>
            <person name="Grigoriev I.V."/>
            <person name="Crous P."/>
            <person name="Smith M.E."/>
        </authorList>
    </citation>
    <scope>NUCLEOTIDE SEQUENCE</scope>
    <source>
        <strain evidence="4">NBRC 105414</strain>
    </source>
</reference>
<dbReference type="EMBL" id="JANBUL010000006">
    <property type="protein sequence ID" value="KAJ2785846.1"/>
    <property type="molecule type" value="Genomic_DNA"/>
</dbReference>
<proteinExistence type="inferred from homology"/>
<dbReference type="InterPro" id="IPR036291">
    <property type="entry name" value="NAD(P)-bd_dom_sf"/>
</dbReference>
<dbReference type="InterPro" id="IPR020904">
    <property type="entry name" value="Sc_DH/Rdtase_CS"/>
</dbReference>
<dbReference type="PANTHER" id="PTHR43618">
    <property type="entry name" value="7-ALPHA-HYDROXYSTEROID DEHYDROGENASE"/>
    <property type="match status" value="1"/>
</dbReference>
<name>A0A9W8LN99_9FUNG</name>
<gene>
    <name evidence="4" type="ORF">H4R18_000235</name>
</gene>
<dbReference type="InterPro" id="IPR002347">
    <property type="entry name" value="SDR_fam"/>
</dbReference>
<keyword evidence="5" id="KW-1185">Reference proteome</keyword>
<dbReference type="AlphaFoldDB" id="A0A9W8LN99"/>
<dbReference type="Pfam" id="PF13561">
    <property type="entry name" value="adh_short_C2"/>
    <property type="match status" value="1"/>
</dbReference>
<dbReference type="FunFam" id="3.40.50.720:FF:000084">
    <property type="entry name" value="Short-chain dehydrogenase reductase"/>
    <property type="match status" value="1"/>
</dbReference>
<organism evidence="4 5">
    <name type="scientific">Coemansia javaensis</name>
    <dbReference type="NCBI Taxonomy" id="2761396"/>
    <lineage>
        <taxon>Eukaryota</taxon>
        <taxon>Fungi</taxon>
        <taxon>Fungi incertae sedis</taxon>
        <taxon>Zoopagomycota</taxon>
        <taxon>Kickxellomycotina</taxon>
        <taxon>Kickxellomycetes</taxon>
        <taxon>Kickxellales</taxon>
        <taxon>Kickxellaceae</taxon>
        <taxon>Coemansia</taxon>
    </lineage>
</organism>
<dbReference type="PROSITE" id="PS00061">
    <property type="entry name" value="ADH_SHORT"/>
    <property type="match status" value="1"/>
</dbReference>
<accession>A0A9W8LN99</accession>
<dbReference type="OrthoDB" id="47007at2759"/>
<evidence type="ECO:0000256" key="1">
    <source>
        <dbReference type="ARBA" id="ARBA00006484"/>
    </source>
</evidence>
<evidence type="ECO:0000256" key="2">
    <source>
        <dbReference type="ARBA" id="ARBA00022857"/>
    </source>
</evidence>
<dbReference type="SUPFAM" id="SSF51735">
    <property type="entry name" value="NAD(P)-binding Rossmann-fold domains"/>
    <property type="match status" value="1"/>
</dbReference>
<dbReference type="InterPro" id="IPR052178">
    <property type="entry name" value="Sec_Metab_Biosynth_SDR"/>
</dbReference>
<dbReference type="PANTHER" id="PTHR43618:SF17">
    <property type="entry name" value="RHAMNOLIPIDS BIOSYNTHESIS 3-OXOACYL-[ACYL-CARRIER-PROTEIN] REDUCTASE"/>
    <property type="match status" value="1"/>
</dbReference>
<evidence type="ECO:0000256" key="3">
    <source>
        <dbReference type="ARBA" id="ARBA00023002"/>
    </source>
</evidence>